<organism evidence="1 2">
    <name type="scientific">Devosia insulae DS-56</name>
    <dbReference type="NCBI Taxonomy" id="1116389"/>
    <lineage>
        <taxon>Bacteria</taxon>
        <taxon>Pseudomonadati</taxon>
        <taxon>Pseudomonadota</taxon>
        <taxon>Alphaproteobacteria</taxon>
        <taxon>Hyphomicrobiales</taxon>
        <taxon>Devosiaceae</taxon>
        <taxon>Devosia</taxon>
    </lineage>
</organism>
<sequence>MFPGGESLLLPVVNAFWTGPSLGQIHAACLASFLTVGHRVVLHAYDVPSDIPAGVQLSDANALLPRIALAEYDRPGRYALMSDLIRFRILAAGLGLYVDCDCYCVRPIEDADVIVGWEADGIANGAVLKLPQNSPVLADLLAIGRGFVPPWFSTRRRLLNSLRGLLGFPKPLHAMPWGTVGPAAVSYYIKHHGLDGLVRPRDEFYPLAYDEVERLYDPALSIDDLITPLTKVIHLYNEMLGKMRVDVPHPASPLGRMIAAVGA</sequence>
<evidence type="ECO:0008006" key="3">
    <source>
        <dbReference type="Google" id="ProtNLM"/>
    </source>
</evidence>
<dbReference type="SUPFAM" id="SSF53448">
    <property type="entry name" value="Nucleotide-diphospho-sugar transferases"/>
    <property type="match status" value="1"/>
</dbReference>
<dbReference type="Gene3D" id="3.90.550.20">
    <property type="match status" value="1"/>
</dbReference>
<dbReference type="AlphaFoldDB" id="A0A1E5XHF0"/>
<reference evidence="1 2" key="1">
    <citation type="journal article" date="2015" name="Genome Announc.">
        <title>Genome Assemblies of Three Soil-Associated Devosia species: D. insulae, D. limi, and D. soli.</title>
        <authorList>
            <person name="Hassan Y.I."/>
            <person name="Lepp D."/>
            <person name="Zhou T."/>
        </authorList>
    </citation>
    <scope>NUCLEOTIDE SEQUENCE [LARGE SCALE GENOMIC DNA]</scope>
    <source>
        <strain evidence="1 2">DS-56</strain>
    </source>
</reference>
<accession>A0A1E5XHF0</accession>
<proteinExistence type="predicted"/>
<evidence type="ECO:0000313" key="1">
    <source>
        <dbReference type="EMBL" id="OEO28017.1"/>
    </source>
</evidence>
<comment type="caution">
    <text evidence="1">The sequence shown here is derived from an EMBL/GenBank/DDBJ whole genome shotgun (WGS) entry which is preliminary data.</text>
</comment>
<name>A0A1E5XHF0_9HYPH</name>
<dbReference type="EMBL" id="LAJE02000402">
    <property type="protein sequence ID" value="OEO28017.1"/>
    <property type="molecule type" value="Genomic_DNA"/>
</dbReference>
<dbReference type="InterPro" id="IPR029044">
    <property type="entry name" value="Nucleotide-diphossugar_trans"/>
</dbReference>
<dbReference type="Proteomes" id="UP000095463">
    <property type="component" value="Unassembled WGS sequence"/>
</dbReference>
<gene>
    <name evidence="1" type="ORF">VW23_006805</name>
</gene>
<protein>
    <recommendedName>
        <fullName evidence="3">Galactosyltransferase Lgt5</fullName>
    </recommendedName>
</protein>
<evidence type="ECO:0000313" key="2">
    <source>
        <dbReference type="Proteomes" id="UP000095463"/>
    </source>
</evidence>
<keyword evidence="2" id="KW-1185">Reference proteome</keyword>